<sequence>MNEVATPDWKTNLLPATGFSVDSPSRDHWVVRTKERDFHSILFHVVLRLETTEKDKKETGLGKATDRLDLLFPPL</sequence>
<proteinExistence type="predicted"/>
<dbReference type="Proteomes" id="UP001607303">
    <property type="component" value="Unassembled WGS sequence"/>
</dbReference>
<keyword evidence="2" id="KW-1185">Reference proteome</keyword>
<dbReference type="AlphaFoldDB" id="A0ABD2ARL1"/>
<comment type="caution">
    <text evidence="1">The sequence shown here is derived from an EMBL/GenBank/DDBJ whole genome shotgun (WGS) entry which is preliminary data.</text>
</comment>
<organism evidence="1 2">
    <name type="scientific">Vespula maculifrons</name>
    <name type="common">Eastern yellow jacket</name>
    <name type="synonym">Wasp</name>
    <dbReference type="NCBI Taxonomy" id="7453"/>
    <lineage>
        <taxon>Eukaryota</taxon>
        <taxon>Metazoa</taxon>
        <taxon>Ecdysozoa</taxon>
        <taxon>Arthropoda</taxon>
        <taxon>Hexapoda</taxon>
        <taxon>Insecta</taxon>
        <taxon>Pterygota</taxon>
        <taxon>Neoptera</taxon>
        <taxon>Endopterygota</taxon>
        <taxon>Hymenoptera</taxon>
        <taxon>Apocrita</taxon>
        <taxon>Aculeata</taxon>
        <taxon>Vespoidea</taxon>
        <taxon>Vespidae</taxon>
        <taxon>Vespinae</taxon>
        <taxon>Vespula</taxon>
    </lineage>
</organism>
<protein>
    <submittedName>
        <fullName evidence="1">Uncharacterized protein</fullName>
    </submittedName>
</protein>
<evidence type="ECO:0000313" key="2">
    <source>
        <dbReference type="Proteomes" id="UP001607303"/>
    </source>
</evidence>
<accession>A0ABD2ARL1</accession>
<name>A0ABD2ARL1_VESMC</name>
<reference evidence="1 2" key="1">
    <citation type="journal article" date="2024" name="Ann. Entomol. Soc. Am.">
        <title>Genomic analyses of the southern and eastern yellowjacket wasps (Hymenoptera: Vespidae) reveal evolutionary signatures of social life.</title>
        <authorList>
            <person name="Catto M.A."/>
            <person name="Caine P.B."/>
            <person name="Orr S.E."/>
            <person name="Hunt B.G."/>
            <person name="Goodisman M.A.D."/>
        </authorList>
    </citation>
    <scope>NUCLEOTIDE SEQUENCE [LARGE SCALE GENOMIC DNA]</scope>
    <source>
        <strain evidence="1">232</strain>
        <tissue evidence="1">Head and thorax</tissue>
    </source>
</reference>
<gene>
    <name evidence="1" type="ORF">V1477_019105</name>
</gene>
<dbReference type="EMBL" id="JAYRBN010000114">
    <property type="protein sequence ID" value="KAL2723254.1"/>
    <property type="molecule type" value="Genomic_DNA"/>
</dbReference>
<evidence type="ECO:0000313" key="1">
    <source>
        <dbReference type="EMBL" id="KAL2723254.1"/>
    </source>
</evidence>